<sequence length="169" mass="17540">MTLPFVVVEAGPAVLADARADLRAVGWHVVGRLDDGPRSGGLVLALPVADEDAAAVALFSAIEGVGLLVDASAAERHVVDRLCDDLRRIGHLDHRVSAAGPLLDEEERAVMDLLAGGSTLGAAATALHLSRRSADRRLASARAKLGAPATGAAIAAYRRRLERLPHPSA</sequence>
<dbReference type="RefSeq" id="WP_179669330.1">
    <property type="nucleotide sequence ID" value="NZ_JACCFP010000001.1"/>
</dbReference>
<evidence type="ECO:0000313" key="2">
    <source>
        <dbReference type="EMBL" id="NYJ03038.1"/>
    </source>
</evidence>
<comment type="caution">
    <text evidence="2">The sequence shown here is derived from an EMBL/GenBank/DDBJ whole genome shotgun (WGS) entry which is preliminary data.</text>
</comment>
<dbReference type="InterPro" id="IPR000792">
    <property type="entry name" value="Tscrpt_reg_LuxR_C"/>
</dbReference>
<dbReference type="AlphaFoldDB" id="A0A853C9B8"/>
<dbReference type="GO" id="GO:0003677">
    <property type="term" value="F:DNA binding"/>
    <property type="evidence" value="ECO:0007669"/>
    <property type="project" value="UniProtKB-KW"/>
</dbReference>
<dbReference type="InterPro" id="IPR016032">
    <property type="entry name" value="Sig_transdc_resp-reg_C-effctor"/>
</dbReference>
<dbReference type="Gene3D" id="1.10.10.10">
    <property type="entry name" value="Winged helix-like DNA-binding domain superfamily/Winged helix DNA-binding domain"/>
    <property type="match status" value="1"/>
</dbReference>
<gene>
    <name evidence="2" type="ORF">HNR19_003736</name>
</gene>
<proteinExistence type="predicted"/>
<protein>
    <submittedName>
        <fullName evidence="2">DNA-binding CsgD family transcriptional regulator</fullName>
    </submittedName>
</protein>
<keyword evidence="2" id="KW-0238">DNA-binding</keyword>
<organism evidence="2 3">
    <name type="scientific">Nocardioides thalensis</name>
    <dbReference type="NCBI Taxonomy" id="1914755"/>
    <lineage>
        <taxon>Bacteria</taxon>
        <taxon>Bacillati</taxon>
        <taxon>Actinomycetota</taxon>
        <taxon>Actinomycetes</taxon>
        <taxon>Propionibacteriales</taxon>
        <taxon>Nocardioidaceae</taxon>
        <taxon>Nocardioides</taxon>
    </lineage>
</organism>
<feature type="domain" description="HTH luxR-type" evidence="1">
    <location>
        <begin position="100"/>
        <end position="157"/>
    </location>
</feature>
<dbReference type="Proteomes" id="UP000530424">
    <property type="component" value="Unassembled WGS sequence"/>
</dbReference>
<accession>A0A853C9B8</accession>
<dbReference type="InterPro" id="IPR036388">
    <property type="entry name" value="WH-like_DNA-bd_sf"/>
</dbReference>
<evidence type="ECO:0000259" key="1">
    <source>
        <dbReference type="SMART" id="SM00421"/>
    </source>
</evidence>
<dbReference type="GO" id="GO:0006355">
    <property type="term" value="P:regulation of DNA-templated transcription"/>
    <property type="evidence" value="ECO:0007669"/>
    <property type="project" value="InterPro"/>
</dbReference>
<dbReference type="EMBL" id="JACCFP010000001">
    <property type="protein sequence ID" value="NYJ03038.1"/>
    <property type="molecule type" value="Genomic_DNA"/>
</dbReference>
<name>A0A853C9B8_9ACTN</name>
<keyword evidence="3" id="KW-1185">Reference proteome</keyword>
<evidence type="ECO:0000313" key="3">
    <source>
        <dbReference type="Proteomes" id="UP000530424"/>
    </source>
</evidence>
<dbReference type="SUPFAM" id="SSF46894">
    <property type="entry name" value="C-terminal effector domain of the bipartite response regulators"/>
    <property type="match status" value="1"/>
</dbReference>
<dbReference type="SMART" id="SM00421">
    <property type="entry name" value="HTH_LUXR"/>
    <property type="match status" value="1"/>
</dbReference>
<reference evidence="2 3" key="1">
    <citation type="submission" date="2020-07" db="EMBL/GenBank/DDBJ databases">
        <title>Sequencing the genomes of 1000 actinobacteria strains.</title>
        <authorList>
            <person name="Klenk H.-P."/>
        </authorList>
    </citation>
    <scope>NUCLEOTIDE SEQUENCE [LARGE SCALE GENOMIC DNA]</scope>
    <source>
        <strain evidence="2 3">DSM 103833</strain>
    </source>
</reference>